<dbReference type="CDD" id="cd17546">
    <property type="entry name" value="REC_hyHK_CKI1_RcsC-like"/>
    <property type="match status" value="1"/>
</dbReference>
<protein>
    <submittedName>
        <fullName evidence="3">Signal transduction response regulator, receiver domain</fullName>
    </submittedName>
</protein>
<evidence type="ECO:0000259" key="2">
    <source>
        <dbReference type="PROSITE" id="PS50110"/>
    </source>
</evidence>
<evidence type="ECO:0000313" key="4">
    <source>
        <dbReference type="Proteomes" id="UP001370490"/>
    </source>
</evidence>
<dbReference type="EMBL" id="JBAMMX010000005">
    <property type="protein sequence ID" value="KAK6940575.1"/>
    <property type="molecule type" value="Genomic_DNA"/>
</dbReference>
<sequence>MEGATGNNGGKGEHSKQGDSVRKLTALVMDDPICQRVERALLMSLDVEAHGVDNAHDAFKLLSEGRSFDLIILCSILPGINGFMATRMLRAMGVQCKILGLCGLTVEQGRQAFLDAGADGYYEKPIKAAQLIPILKEIDPNYQPPNSRA</sequence>
<dbReference type="PANTHER" id="PTHR43228">
    <property type="entry name" value="TWO-COMPONENT RESPONSE REGULATOR"/>
    <property type="match status" value="1"/>
</dbReference>
<dbReference type="Gene3D" id="3.40.50.2300">
    <property type="match status" value="1"/>
</dbReference>
<proteinExistence type="predicted"/>
<feature type="domain" description="Response regulatory" evidence="2">
    <location>
        <begin position="24"/>
        <end position="139"/>
    </location>
</feature>
<dbReference type="PANTHER" id="PTHR43228:SF17">
    <property type="entry name" value="HISTIDINE KINASE RESPONSE REGULATOR AND TRANSCRIPTION FACTOR RR-A-TYPE FAMILY-RELATED"/>
    <property type="match status" value="1"/>
</dbReference>
<organism evidence="3 4">
    <name type="scientific">Dillenia turbinata</name>
    <dbReference type="NCBI Taxonomy" id="194707"/>
    <lineage>
        <taxon>Eukaryota</taxon>
        <taxon>Viridiplantae</taxon>
        <taxon>Streptophyta</taxon>
        <taxon>Embryophyta</taxon>
        <taxon>Tracheophyta</taxon>
        <taxon>Spermatophyta</taxon>
        <taxon>Magnoliopsida</taxon>
        <taxon>eudicotyledons</taxon>
        <taxon>Gunneridae</taxon>
        <taxon>Pentapetalae</taxon>
        <taxon>Dilleniales</taxon>
        <taxon>Dilleniaceae</taxon>
        <taxon>Dillenia</taxon>
    </lineage>
</organism>
<dbReference type="Pfam" id="PF00072">
    <property type="entry name" value="Response_reg"/>
    <property type="match status" value="1"/>
</dbReference>
<dbReference type="InterPro" id="IPR001789">
    <property type="entry name" value="Sig_transdc_resp-reg_receiver"/>
</dbReference>
<comment type="caution">
    <text evidence="3">The sequence shown here is derived from an EMBL/GenBank/DDBJ whole genome shotgun (WGS) entry which is preliminary data.</text>
</comment>
<comment type="caution">
    <text evidence="1">Lacks conserved residue(s) required for the propagation of feature annotation.</text>
</comment>
<dbReference type="GO" id="GO:0000160">
    <property type="term" value="P:phosphorelay signal transduction system"/>
    <property type="evidence" value="ECO:0007669"/>
    <property type="project" value="InterPro"/>
</dbReference>
<evidence type="ECO:0000256" key="1">
    <source>
        <dbReference type="PROSITE-ProRule" id="PRU00169"/>
    </source>
</evidence>
<evidence type="ECO:0000313" key="3">
    <source>
        <dbReference type="EMBL" id="KAK6940575.1"/>
    </source>
</evidence>
<accession>A0AAN8ZNQ8</accession>
<dbReference type="PROSITE" id="PS50110">
    <property type="entry name" value="RESPONSE_REGULATORY"/>
    <property type="match status" value="1"/>
</dbReference>
<keyword evidence="4" id="KW-1185">Reference proteome</keyword>
<dbReference type="InterPro" id="IPR011006">
    <property type="entry name" value="CheY-like_superfamily"/>
</dbReference>
<dbReference type="AlphaFoldDB" id="A0AAN8ZNQ8"/>
<gene>
    <name evidence="3" type="ORF">RJ641_030106</name>
</gene>
<name>A0AAN8ZNQ8_9MAGN</name>
<dbReference type="Proteomes" id="UP001370490">
    <property type="component" value="Unassembled WGS sequence"/>
</dbReference>
<dbReference type="SUPFAM" id="SSF52172">
    <property type="entry name" value="CheY-like"/>
    <property type="match status" value="1"/>
</dbReference>
<reference evidence="3 4" key="1">
    <citation type="submission" date="2023-12" db="EMBL/GenBank/DDBJ databases">
        <title>A high-quality genome assembly for Dillenia turbinata (Dilleniales).</title>
        <authorList>
            <person name="Chanderbali A."/>
        </authorList>
    </citation>
    <scope>NUCLEOTIDE SEQUENCE [LARGE SCALE GENOMIC DNA]</scope>
    <source>
        <strain evidence="3">LSX21</strain>
        <tissue evidence="3">Leaf</tissue>
    </source>
</reference>
<dbReference type="SMART" id="SM00448">
    <property type="entry name" value="REC"/>
    <property type="match status" value="1"/>
</dbReference>
<dbReference type="InterPro" id="IPR052048">
    <property type="entry name" value="ST_Response_Regulator"/>
</dbReference>